<dbReference type="GO" id="GO:0009401">
    <property type="term" value="P:phosphoenolpyruvate-dependent sugar phosphotransferase system"/>
    <property type="evidence" value="ECO:0007669"/>
    <property type="project" value="UniProtKB-KW"/>
</dbReference>
<evidence type="ECO:0000256" key="2">
    <source>
        <dbReference type="ARBA" id="ARBA00022553"/>
    </source>
</evidence>
<keyword evidence="2" id="KW-0597">Phosphoprotein</keyword>
<dbReference type="NCBIfam" id="TIGR00848">
    <property type="entry name" value="fruA"/>
    <property type="match status" value="1"/>
</dbReference>
<dbReference type="EMBL" id="QRYQ01000002">
    <property type="protein sequence ID" value="RGU93875.1"/>
    <property type="molecule type" value="Genomic_DNA"/>
</dbReference>
<evidence type="ECO:0000256" key="5">
    <source>
        <dbReference type="ARBA" id="ARBA00022683"/>
    </source>
</evidence>
<dbReference type="InterPro" id="IPR051541">
    <property type="entry name" value="PTS_SugarTrans_NitroReg"/>
</dbReference>
<accession>A0A395WBR1</accession>
<dbReference type="Pfam" id="PF00359">
    <property type="entry name" value="PTS_EIIA_2"/>
    <property type="match status" value="1"/>
</dbReference>
<dbReference type="InterPro" id="IPR016152">
    <property type="entry name" value="PTrfase/Anion_transptr"/>
</dbReference>
<dbReference type="Gene3D" id="3.40.930.10">
    <property type="entry name" value="Mannitol-specific EII, Chain A"/>
    <property type="match status" value="1"/>
</dbReference>
<evidence type="ECO:0000256" key="1">
    <source>
        <dbReference type="ARBA" id="ARBA00022448"/>
    </source>
</evidence>
<dbReference type="CDD" id="cd00211">
    <property type="entry name" value="PTS_IIA_fru"/>
    <property type="match status" value="1"/>
</dbReference>
<evidence type="ECO:0000313" key="7">
    <source>
        <dbReference type="EMBL" id="RGU93875.1"/>
    </source>
</evidence>
<dbReference type="GO" id="GO:0030295">
    <property type="term" value="F:protein kinase activator activity"/>
    <property type="evidence" value="ECO:0007669"/>
    <property type="project" value="TreeGrafter"/>
</dbReference>
<dbReference type="InterPro" id="IPR004715">
    <property type="entry name" value="PTS_IIA_fruc"/>
</dbReference>
<dbReference type="PANTHER" id="PTHR47738:SF1">
    <property type="entry name" value="NITROGEN REGULATORY PROTEIN"/>
    <property type="match status" value="1"/>
</dbReference>
<dbReference type="GO" id="GO:0016020">
    <property type="term" value="C:membrane"/>
    <property type="evidence" value="ECO:0007669"/>
    <property type="project" value="InterPro"/>
</dbReference>
<reference evidence="7 8" key="1">
    <citation type="submission" date="2018-08" db="EMBL/GenBank/DDBJ databases">
        <title>A genome reference for cultivated species of the human gut microbiota.</title>
        <authorList>
            <person name="Zou Y."/>
            <person name="Xue W."/>
            <person name="Luo G."/>
        </authorList>
    </citation>
    <scope>NUCLEOTIDE SEQUENCE [LARGE SCALE GENOMIC DNA]</scope>
    <source>
        <strain evidence="7 8">AF15-20</strain>
    </source>
</reference>
<dbReference type="PROSITE" id="PS51094">
    <property type="entry name" value="PTS_EIIA_TYPE_2"/>
    <property type="match status" value="1"/>
</dbReference>
<proteinExistence type="predicted"/>
<keyword evidence="3 7" id="KW-0762">Sugar transport</keyword>
<evidence type="ECO:0000256" key="3">
    <source>
        <dbReference type="ARBA" id="ARBA00022597"/>
    </source>
</evidence>
<protein>
    <submittedName>
        <fullName evidence="7">PTS sugar transporter subunit IIA</fullName>
    </submittedName>
</protein>
<evidence type="ECO:0000313" key="8">
    <source>
        <dbReference type="Proteomes" id="UP000265489"/>
    </source>
</evidence>
<keyword evidence="5" id="KW-0598">Phosphotransferase system</keyword>
<sequence>MIEDNYIFLNEDYKSKQELLSFIAAKAEELNICDTKEGLLEDLLAREAEFSTGLQDGFAIPHARSSHVKKVSVFFIRNKSVLDWETLDDSEVHYLFALLVPKENEGNIHLQMISKLATCLLEDDFKDKIKSTSDKSELKDYILKNITD</sequence>
<dbReference type="InterPro" id="IPR002178">
    <property type="entry name" value="PTS_EIIA_type-2_dom"/>
</dbReference>
<comment type="caution">
    <text evidence="7">The sequence shown here is derived from an EMBL/GenBank/DDBJ whole genome shotgun (WGS) entry which is preliminary data.</text>
</comment>
<dbReference type="GO" id="GO:0008982">
    <property type="term" value="F:protein-N(PI)-phosphohistidine-sugar phosphotransferase activity"/>
    <property type="evidence" value="ECO:0007669"/>
    <property type="project" value="InterPro"/>
</dbReference>
<keyword evidence="4" id="KW-0808">Transferase</keyword>
<evidence type="ECO:0000259" key="6">
    <source>
        <dbReference type="PROSITE" id="PS51094"/>
    </source>
</evidence>
<dbReference type="Proteomes" id="UP000265489">
    <property type="component" value="Unassembled WGS sequence"/>
</dbReference>
<dbReference type="SUPFAM" id="SSF55804">
    <property type="entry name" value="Phoshotransferase/anion transport protein"/>
    <property type="match status" value="1"/>
</dbReference>
<feature type="domain" description="PTS EIIA type-2" evidence="6">
    <location>
        <begin position="1"/>
        <end position="145"/>
    </location>
</feature>
<keyword evidence="1" id="KW-0813">Transport</keyword>
<dbReference type="PANTHER" id="PTHR47738">
    <property type="entry name" value="PTS SYSTEM FRUCTOSE-LIKE EIIA COMPONENT-RELATED"/>
    <property type="match status" value="1"/>
</dbReference>
<gene>
    <name evidence="7" type="ORF">DWW32_01725</name>
</gene>
<evidence type="ECO:0000256" key="4">
    <source>
        <dbReference type="ARBA" id="ARBA00022679"/>
    </source>
</evidence>
<organism evidence="7 8">
    <name type="scientific">Holdemanella biformis</name>
    <dbReference type="NCBI Taxonomy" id="1735"/>
    <lineage>
        <taxon>Bacteria</taxon>
        <taxon>Bacillati</taxon>
        <taxon>Bacillota</taxon>
        <taxon>Erysipelotrichia</taxon>
        <taxon>Erysipelotrichales</taxon>
        <taxon>Erysipelotrichaceae</taxon>
        <taxon>Holdemanella</taxon>
    </lineage>
</organism>
<name>A0A395WBR1_9FIRM</name>
<dbReference type="AlphaFoldDB" id="A0A395WBR1"/>